<dbReference type="PROSITE" id="PS00893">
    <property type="entry name" value="NUDIX_BOX"/>
    <property type="match status" value="1"/>
</dbReference>
<name>A0AA38ZET1_VITRO</name>
<comment type="caution">
    <text evidence="4">The sequence shown here is derived from an EMBL/GenBank/DDBJ whole genome shotgun (WGS) entry which is preliminary data.</text>
</comment>
<dbReference type="SUPFAM" id="SSF55811">
    <property type="entry name" value="Nudix"/>
    <property type="match status" value="1"/>
</dbReference>
<proteinExistence type="inferred from homology"/>
<dbReference type="InterPro" id="IPR003293">
    <property type="entry name" value="Nudix_hydrolase6-like"/>
</dbReference>
<dbReference type="FunFam" id="3.40.630.30:FF:000016">
    <property type="entry name" value="nudix hydrolase 2"/>
    <property type="match status" value="1"/>
</dbReference>
<evidence type="ECO:0000259" key="3">
    <source>
        <dbReference type="PROSITE" id="PS51462"/>
    </source>
</evidence>
<dbReference type="PANTHER" id="PTHR13994">
    <property type="entry name" value="NUDIX HYDROLASE RELATED"/>
    <property type="match status" value="1"/>
</dbReference>
<feature type="domain" description="Nudix hydrolase" evidence="3">
    <location>
        <begin position="109"/>
        <end position="236"/>
    </location>
</feature>
<dbReference type="PANTHER" id="PTHR13994:SF26">
    <property type="entry name" value="NUDIX HYDROLASE 5-RELATED"/>
    <property type="match status" value="1"/>
</dbReference>
<dbReference type="Gene3D" id="3.40.630.30">
    <property type="match status" value="1"/>
</dbReference>
<sequence>MMVDEQRLPENNVQQIELLTGTEDSYGGVRVEIKNRMDSDVFGDVLRASISQWRQKGTKGVWIKLPIQHANLVEAAVKEGFWYHHAEPNYLMLVLWIPKTAHTLPANASHRVGIGAFVINSKGEVLVVQENSGRFKGTGVWKLPTGVVNEGEDICTAAIREVEEETGWMAVEEYAAQPFVKKNPLFDSIANICLAKKDMKYTGLSPFSATSSSGKTNILYFNNQDLKQPLSSGNQA</sequence>
<dbReference type="Gene3D" id="3.90.79.10">
    <property type="entry name" value="Nucleoside Triphosphate Pyrophosphohydrolase"/>
    <property type="match status" value="1"/>
</dbReference>
<organism evidence="4 5">
    <name type="scientific">Vitis rotundifolia</name>
    <name type="common">Muscadine grape</name>
    <dbReference type="NCBI Taxonomy" id="103349"/>
    <lineage>
        <taxon>Eukaryota</taxon>
        <taxon>Viridiplantae</taxon>
        <taxon>Streptophyta</taxon>
        <taxon>Embryophyta</taxon>
        <taxon>Tracheophyta</taxon>
        <taxon>Spermatophyta</taxon>
        <taxon>Magnoliopsida</taxon>
        <taxon>eudicotyledons</taxon>
        <taxon>Gunneridae</taxon>
        <taxon>Pentapetalae</taxon>
        <taxon>rosids</taxon>
        <taxon>Vitales</taxon>
        <taxon>Vitaceae</taxon>
        <taxon>Viteae</taxon>
        <taxon>Vitis</taxon>
    </lineage>
</organism>
<dbReference type="AlphaFoldDB" id="A0AA38ZET1"/>
<dbReference type="GO" id="GO:0047631">
    <property type="term" value="F:ADP-ribose diphosphatase activity"/>
    <property type="evidence" value="ECO:0007669"/>
    <property type="project" value="TreeGrafter"/>
</dbReference>
<dbReference type="PRINTS" id="PR01356">
    <property type="entry name" value="GFGPROTEIN"/>
</dbReference>
<dbReference type="EMBL" id="JARBHA010000012">
    <property type="protein sequence ID" value="KAJ9687044.1"/>
    <property type="molecule type" value="Genomic_DNA"/>
</dbReference>
<dbReference type="InterPro" id="IPR015797">
    <property type="entry name" value="NUDIX_hydrolase-like_dom_sf"/>
</dbReference>
<evidence type="ECO:0000256" key="2">
    <source>
        <dbReference type="ARBA" id="ARBA00022801"/>
    </source>
</evidence>
<dbReference type="PROSITE" id="PS51462">
    <property type="entry name" value="NUDIX"/>
    <property type="match status" value="1"/>
</dbReference>
<comment type="similarity">
    <text evidence="1">Belongs to the Nudix hydrolase family.</text>
</comment>
<dbReference type="GO" id="GO:0035529">
    <property type="term" value="F:NADH pyrophosphatase activity"/>
    <property type="evidence" value="ECO:0007669"/>
    <property type="project" value="TreeGrafter"/>
</dbReference>
<evidence type="ECO:0000313" key="4">
    <source>
        <dbReference type="EMBL" id="KAJ9687044.1"/>
    </source>
</evidence>
<protein>
    <recommendedName>
        <fullName evidence="3">Nudix hydrolase domain-containing protein</fullName>
    </recommendedName>
</protein>
<accession>A0AA38ZET1</accession>
<evidence type="ECO:0000313" key="5">
    <source>
        <dbReference type="Proteomes" id="UP001168098"/>
    </source>
</evidence>
<dbReference type="Pfam" id="PF00293">
    <property type="entry name" value="NUDIX"/>
    <property type="match status" value="1"/>
</dbReference>
<keyword evidence="2" id="KW-0378">Hydrolase</keyword>
<dbReference type="Pfam" id="PF18290">
    <property type="entry name" value="Nudix_hydro"/>
    <property type="match status" value="1"/>
</dbReference>
<evidence type="ECO:0000256" key="1">
    <source>
        <dbReference type="ARBA" id="ARBA00005582"/>
    </source>
</evidence>
<dbReference type="InterPro" id="IPR040618">
    <property type="entry name" value="Pre-Nudix"/>
</dbReference>
<dbReference type="GO" id="GO:0051287">
    <property type="term" value="F:NAD binding"/>
    <property type="evidence" value="ECO:0007669"/>
    <property type="project" value="TreeGrafter"/>
</dbReference>
<gene>
    <name evidence="4" type="ORF">PVL29_015768</name>
</gene>
<dbReference type="InterPro" id="IPR020084">
    <property type="entry name" value="NUDIX_hydrolase_CS"/>
</dbReference>
<reference evidence="4 5" key="1">
    <citation type="journal article" date="2023" name="BMC Biotechnol.">
        <title>Vitis rotundifolia cv Carlos genome sequencing.</title>
        <authorList>
            <person name="Huff M."/>
            <person name="Hulse-Kemp A."/>
            <person name="Scheffler B."/>
            <person name="Youngblood R."/>
            <person name="Simpson S."/>
            <person name="Babiker E."/>
            <person name="Staton M."/>
        </authorList>
    </citation>
    <scope>NUCLEOTIDE SEQUENCE [LARGE SCALE GENOMIC DNA]</scope>
    <source>
        <tissue evidence="4">Leaf</tissue>
    </source>
</reference>
<dbReference type="InterPro" id="IPR000086">
    <property type="entry name" value="NUDIX_hydrolase_dom"/>
</dbReference>
<dbReference type="Proteomes" id="UP001168098">
    <property type="component" value="Unassembled WGS sequence"/>
</dbReference>
<keyword evidence="5" id="KW-1185">Reference proteome</keyword>